<evidence type="ECO:0000313" key="2">
    <source>
        <dbReference type="EMBL" id="KAK8050687.1"/>
    </source>
</evidence>
<name>A0ABR1TVS0_9PEZI</name>
<evidence type="ECO:0000256" key="1">
    <source>
        <dbReference type="SAM" id="SignalP"/>
    </source>
</evidence>
<dbReference type="Proteomes" id="UP001480595">
    <property type="component" value="Unassembled WGS sequence"/>
</dbReference>
<sequence length="203" mass="22630">MVSPRSVLLALLAVISATPGVARPLPRNGTDHTGFTNTTNDTNSIEQRGWMIGWGGPLNLHCWPELGGDNCKHPDVDHVAVWQSITDFCVKLRLNKDQWKKDNGHEEMYDSRAETRVHVRVAHVENNKQCDWGAADLEQPYRGPCMPRGISCADLLWQTWNDCNSGRGGEATVHNCVKFDLHALPLSETTKGCISKPFEDGRD</sequence>
<keyword evidence="1" id="KW-0732">Signal</keyword>
<reference evidence="2 3" key="1">
    <citation type="submission" date="2023-01" db="EMBL/GenBank/DDBJ databases">
        <title>Analysis of 21 Apiospora genomes using comparative genomics revels a genus with tremendous synthesis potential of carbohydrate active enzymes and secondary metabolites.</title>
        <authorList>
            <person name="Sorensen T."/>
        </authorList>
    </citation>
    <scope>NUCLEOTIDE SEQUENCE [LARGE SCALE GENOMIC DNA]</scope>
    <source>
        <strain evidence="2 3">CBS 135458</strain>
    </source>
</reference>
<organism evidence="2 3">
    <name type="scientific">Apiospora phragmitis</name>
    <dbReference type="NCBI Taxonomy" id="2905665"/>
    <lineage>
        <taxon>Eukaryota</taxon>
        <taxon>Fungi</taxon>
        <taxon>Dikarya</taxon>
        <taxon>Ascomycota</taxon>
        <taxon>Pezizomycotina</taxon>
        <taxon>Sordariomycetes</taxon>
        <taxon>Xylariomycetidae</taxon>
        <taxon>Amphisphaeriales</taxon>
        <taxon>Apiosporaceae</taxon>
        <taxon>Apiospora</taxon>
    </lineage>
</organism>
<dbReference type="GeneID" id="92096889"/>
<comment type="caution">
    <text evidence="2">The sequence shown here is derived from an EMBL/GenBank/DDBJ whole genome shotgun (WGS) entry which is preliminary data.</text>
</comment>
<evidence type="ECO:0000313" key="3">
    <source>
        <dbReference type="Proteomes" id="UP001480595"/>
    </source>
</evidence>
<feature type="chain" id="PRO_5045279833" evidence="1">
    <location>
        <begin position="23"/>
        <end position="203"/>
    </location>
</feature>
<feature type="signal peptide" evidence="1">
    <location>
        <begin position="1"/>
        <end position="22"/>
    </location>
</feature>
<protein>
    <submittedName>
        <fullName evidence="2">Uncharacterized protein</fullName>
    </submittedName>
</protein>
<accession>A0ABR1TVS0</accession>
<dbReference type="RefSeq" id="XP_066712936.1">
    <property type="nucleotide sequence ID" value="XM_066863826.1"/>
</dbReference>
<gene>
    <name evidence="2" type="ORF">PG994_012417</name>
</gene>
<dbReference type="EMBL" id="JAQQWL010000011">
    <property type="protein sequence ID" value="KAK8050687.1"/>
    <property type="molecule type" value="Genomic_DNA"/>
</dbReference>
<keyword evidence="3" id="KW-1185">Reference proteome</keyword>
<proteinExistence type="predicted"/>